<sequence>MNPQGLPRRLQLAAGAMPEPGTLPKPYPYETVEPVHEGFVERDGVRTWHAQFGERGPWLVFSPIYQIANSHMLRGVAPWLSQHFRVVVMDLRGNGRSDRPQTADAYTFDHYYADLLAVVDRLAIDRLAIVGISATAMAAIRLAAEQPQRVSHLVCAGGWVDMTLRTGAAREAAELALAKMRNNWPGFLDGFFGAAFSEPHSTKPYEDAVLRNGGASDGTTVALGRNGWLGTDVRAAAARVRCPTLVLHGDQDKIVPFAQAETIAAAVPGAQLVTIGGGGHLLNARDPVAFARRVRDFVGAAPARSTWVRGMARKPKALFLSSAIGLGHVQRDLAIARELRKAQPDLQVDWFTVHPASAYLEREGERLHPACGRLANESRHFERRAGEHDLQAFFALRTMDEVMARNFLVFCDVLREEHYDIVIGDEAWEVDYHYHENPELKRQPFVFLTDFVGCLPMEEGNEREAFLCADRNADDIEHVARYPWIRDRAIFVGNEEDVPQLPFGPGLPDIREWTRRNFAFTGYALPFDPASLADTEALRVRHGYRRDEKLMIAAVGGTSVGAPLLRRIADAFPLMKKQEPGLRMVLVAGPRVPRDALPAHEGLDVLPYVHNLFEHLACADLALVQGGLSTCMELVATRRPFLRFPLERHFEQCIHVTQRMHNYCADCTVRLRELGERELAERALRTMHSPVDYKPVETDGAARAAQQILEVMRNRHWAAA</sequence>
<dbReference type="GO" id="GO:0016787">
    <property type="term" value="F:hydrolase activity"/>
    <property type="evidence" value="ECO:0007669"/>
    <property type="project" value="UniProtKB-KW"/>
</dbReference>
<dbReference type="InterPro" id="IPR029058">
    <property type="entry name" value="AB_hydrolase_fold"/>
</dbReference>
<feature type="domain" description="Serine aminopeptidase S33" evidence="2">
    <location>
        <begin position="81"/>
        <end position="281"/>
    </location>
</feature>
<protein>
    <submittedName>
        <fullName evidence="3">Alpha/beta fold hydrolase</fullName>
    </submittedName>
</protein>
<dbReference type="InterPro" id="IPR000073">
    <property type="entry name" value="AB_hydrolase_1"/>
</dbReference>
<dbReference type="RefSeq" id="WP_193678473.1">
    <property type="nucleotide sequence ID" value="NZ_JADDIV010000006.1"/>
</dbReference>
<gene>
    <name evidence="3" type="ORF">IM787_19925</name>
</gene>
<dbReference type="EMBL" id="JADDIV010000006">
    <property type="protein sequence ID" value="MBE7369842.1"/>
    <property type="molecule type" value="Genomic_DNA"/>
</dbReference>
<accession>A0ABR9SA46</accession>
<dbReference type="PANTHER" id="PTHR43433">
    <property type="entry name" value="HYDROLASE, ALPHA/BETA FOLD FAMILY PROTEIN"/>
    <property type="match status" value="1"/>
</dbReference>
<dbReference type="SUPFAM" id="SSF53756">
    <property type="entry name" value="UDP-Glycosyltransferase/glycogen phosphorylase"/>
    <property type="match status" value="1"/>
</dbReference>
<dbReference type="Proteomes" id="UP000806285">
    <property type="component" value="Unassembled WGS sequence"/>
</dbReference>
<keyword evidence="3" id="KW-0378">Hydrolase</keyword>
<proteinExistence type="predicted"/>
<evidence type="ECO:0000313" key="4">
    <source>
        <dbReference type="Proteomes" id="UP000806285"/>
    </source>
</evidence>
<evidence type="ECO:0000259" key="1">
    <source>
        <dbReference type="Pfam" id="PF04101"/>
    </source>
</evidence>
<dbReference type="InterPro" id="IPR050471">
    <property type="entry name" value="AB_hydrolase"/>
</dbReference>
<dbReference type="Gene3D" id="3.40.50.2000">
    <property type="entry name" value="Glycogen Phosphorylase B"/>
    <property type="match status" value="1"/>
</dbReference>
<evidence type="ECO:0000313" key="3">
    <source>
        <dbReference type="EMBL" id="MBE7369842.1"/>
    </source>
</evidence>
<feature type="domain" description="Glycosyl transferase family 28 C-terminal" evidence="1">
    <location>
        <begin position="553"/>
        <end position="698"/>
    </location>
</feature>
<evidence type="ECO:0000259" key="2">
    <source>
        <dbReference type="Pfam" id="PF12146"/>
    </source>
</evidence>
<reference evidence="3 4" key="1">
    <citation type="submission" date="2020-10" db="EMBL/GenBank/DDBJ databases">
        <title>Ramlibacter sp. HM2 16S ribosomal RNA gene Genome sequencing and assembly.</title>
        <authorList>
            <person name="Kang M."/>
        </authorList>
    </citation>
    <scope>NUCLEOTIDE SEQUENCE [LARGE SCALE GENOMIC DNA]</scope>
    <source>
        <strain evidence="3 4">HM2</strain>
    </source>
</reference>
<dbReference type="InterPro" id="IPR007235">
    <property type="entry name" value="Glyco_trans_28_C"/>
</dbReference>
<comment type="caution">
    <text evidence="3">The sequence shown here is derived from an EMBL/GenBank/DDBJ whole genome shotgun (WGS) entry which is preliminary data.</text>
</comment>
<dbReference type="PRINTS" id="PR00111">
    <property type="entry name" value="ABHYDROLASE"/>
</dbReference>
<dbReference type="Pfam" id="PF12146">
    <property type="entry name" value="Hydrolase_4"/>
    <property type="match status" value="1"/>
</dbReference>
<dbReference type="Gene3D" id="3.40.50.1820">
    <property type="entry name" value="alpha/beta hydrolase"/>
    <property type="match status" value="1"/>
</dbReference>
<organism evidence="3 4">
    <name type="scientific">Ramlibacter pallidus</name>
    <dbReference type="NCBI Taxonomy" id="2780087"/>
    <lineage>
        <taxon>Bacteria</taxon>
        <taxon>Pseudomonadati</taxon>
        <taxon>Pseudomonadota</taxon>
        <taxon>Betaproteobacteria</taxon>
        <taxon>Burkholderiales</taxon>
        <taxon>Comamonadaceae</taxon>
        <taxon>Ramlibacter</taxon>
    </lineage>
</organism>
<dbReference type="Pfam" id="PF04101">
    <property type="entry name" value="Glyco_tran_28_C"/>
    <property type="match status" value="1"/>
</dbReference>
<dbReference type="SUPFAM" id="SSF53474">
    <property type="entry name" value="alpha/beta-Hydrolases"/>
    <property type="match status" value="1"/>
</dbReference>
<keyword evidence="4" id="KW-1185">Reference proteome</keyword>
<name>A0ABR9SA46_9BURK</name>
<dbReference type="InterPro" id="IPR022742">
    <property type="entry name" value="Hydrolase_4"/>
</dbReference>
<dbReference type="PANTHER" id="PTHR43433:SF4">
    <property type="entry name" value="NON-HEME CHLOROPEROXIDASE-RELATED"/>
    <property type="match status" value="1"/>
</dbReference>